<evidence type="ECO:0000256" key="4">
    <source>
        <dbReference type="ARBA" id="ARBA00022759"/>
    </source>
</evidence>
<evidence type="ECO:0000313" key="8">
    <source>
        <dbReference type="EMBL" id="OHA27680.1"/>
    </source>
</evidence>
<evidence type="ECO:0000256" key="6">
    <source>
        <dbReference type="ARBA" id="ARBA00022884"/>
    </source>
</evidence>
<evidence type="ECO:0000256" key="2">
    <source>
        <dbReference type="ARBA" id="ARBA00022649"/>
    </source>
</evidence>
<protein>
    <recommendedName>
        <fullName evidence="10">Addiction module toxin, HicA family</fullName>
    </recommendedName>
</protein>
<dbReference type="InterPro" id="IPR038570">
    <property type="entry name" value="HicA_sf"/>
</dbReference>
<evidence type="ECO:0000256" key="5">
    <source>
        <dbReference type="ARBA" id="ARBA00022801"/>
    </source>
</evidence>
<accession>A0A1G2MUZ4</accession>
<comment type="similarity">
    <text evidence="1">Belongs to the HicA mRNA interferase family.</text>
</comment>
<name>A0A1G2MUZ4_9BACT</name>
<gene>
    <name evidence="8" type="ORF">A3D56_02200</name>
</gene>
<dbReference type="SUPFAM" id="SSF54786">
    <property type="entry name" value="YcfA/nrd intein domain"/>
    <property type="match status" value="1"/>
</dbReference>
<keyword evidence="5" id="KW-0378">Hydrolase</keyword>
<keyword evidence="7" id="KW-0346">Stress response</keyword>
<dbReference type="AlphaFoldDB" id="A0A1G2MUZ4"/>
<keyword evidence="2" id="KW-1277">Toxin-antitoxin system</keyword>
<dbReference type="InterPro" id="IPR012933">
    <property type="entry name" value="HicA_mRNA_interferase"/>
</dbReference>
<keyword evidence="6" id="KW-0694">RNA-binding</keyword>
<organism evidence="8 9">
    <name type="scientific">Candidatus Taylorbacteria bacterium RIFCSPHIGHO2_02_FULL_45_35</name>
    <dbReference type="NCBI Taxonomy" id="1802311"/>
    <lineage>
        <taxon>Bacteria</taxon>
        <taxon>Candidatus Tayloriibacteriota</taxon>
    </lineage>
</organism>
<evidence type="ECO:0008006" key="10">
    <source>
        <dbReference type="Google" id="ProtNLM"/>
    </source>
</evidence>
<dbReference type="Proteomes" id="UP000177943">
    <property type="component" value="Unassembled WGS sequence"/>
</dbReference>
<dbReference type="EMBL" id="MHRP01000006">
    <property type="protein sequence ID" value="OHA27680.1"/>
    <property type="molecule type" value="Genomic_DNA"/>
</dbReference>
<evidence type="ECO:0000256" key="1">
    <source>
        <dbReference type="ARBA" id="ARBA00006620"/>
    </source>
</evidence>
<evidence type="ECO:0000256" key="7">
    <source>
        <dbReference type="ARBA" id="ARBA00023016"/>
    </source>
</evidence>
<keyword evidence="4" id="KW-0255">Endonuclease</keyword>
<dbReference type="GO" id="GO:0003729">
    <property type="term" value="F:mRNA binding"/>
    <property type="evidence" value="ECO:0007669"/>
    <property type="project" value="InterPro"/>
</dbReference>
<evidence type="ECO:0000256" key="3">
    <source>
        <dbReference type="ARBA" id="ARBA00022722"/>
    </source>
</evidence>
<dbReference type="GO" id="GO:0016787">
    <property type="term" value="F:hydrolase activity"/>
    <property type="evidence" value="ECO:0007669"/>
    <property type="project" value="UniProtKB-KW"/>
</dbReference>
<reference evidence="8 9" key="1">
    <citation type="journal article" date="2016" name="Nat. Commun.">
        <title>Thousands of microbial genomes shed light on interconnected biogeochemical processes in an aquifer system.</title>
        <authorList>
            <person name="Anantharaman K."/>
            <person name="Brown C.T."/>
            <person name="Hug L.A."/>
            <person name="Sharon I."/>
            <person name="Castelle C.J."/>
            <person name="Probst A.J."/>
            <person name="Thomas B.C."/>
            <person name="Singh A."/>
            <person name="Wilkins M.J."/>
            <person name="Karaoz U."/>
            <person name="Brodie E.L."/>
            <person name="Williams K.H."/>
            <person name="Hubbard S.S."/>
            <person name="Banfield J.F."/>
        </authorList>
    </citation>
    <scope>NUCLEOTIDE SEQUENCE [LARGE SCALE GENOMIC DNA]</scope>
</reference>
<proteinExistence type="inferred from homology"/>
<comment type="caution">
    <text evidence="8">The sequence shown here is derived from an EMBL/GenBank/DDBJ whole genome shotgun (WGS) entry which is preliminary data.</text>
</comment>
<evidence type="ECO:0000313" key="9">
    <source>
        <dbReference type="Proteomes" id="UP000177943"/>
    </source>
</evidence>
<dbReference type="Pfam" id="PF07927">
    <property type="entry name" value="HicA_toxin"/>
    <property type="match status" value="1"/>
</dbReference>
<keyword evidence="3" id="KW-0540">Nuclease</keyword>
<dbReference type="Gene3D" id="3.30.920.30">
    <property type="entry name" value="Hypothetical protein"/>
    <property type="match status" value="1"/>
</dbReference>
<sequence>MISFLTKQGFSIVRVRGSHHAMEKGDLRTTVPLHGNEPIKIGTLRGILKDINLAPDEFVELWEKF</sequence>
<dbReference type="GO" id="GO:0004519">
    <property type="term" value="F:endonuclease activity"/>
    <property type="evidence" value="ECO:0007669"/>
    <property type="project" value="UniProtKB-KW"/>
</dbReference>